<organism evidence="2 3">
    <name type="scientific">Candidatus Coatesbacteria bacterium 4484_99</name>
    <dbReference type="NCBI Taxonomy" id="1970774"/>
    <lineage>
        <taxon>Bacteria</taxon>
        <taxon>Candidatus Coatesiibacteriota</taxon>
    </lineage>
</organism>
<evidence type="ECO:0000313" key="2">
    <source>
        <dbReference type="EMBL" id="OQX90275.1"/>
    </source>
</evidence>
<sequence>MKKIICLLTIILLSLAPALSQNESEEELPTAIEIDNPRTRGLTSYEDIEKFIAEEFKYETIEGSGWMIPFMGEEIEEIDVYVIPKGDWLLISTYIITMPKMAKREGLWQLMEMNYSIYQGKLGIDECGDLYMLYDIPLRLVDKEELIKAIDESASYVNDNYNAIKEAVGLK</sequence>
<accession>A0A1W9S0P9</accession>
<keyword evidence="1" id="KW-0732">Signal</keyword>
<dbReference type="EMBL" id="NATQ01000077">
    <property type="protein sequence ID" value="OQX90275.1"/>
    <property type="molecule type" value="Genomic_DNA"/>
</dbReference>
<reference evidence="3" key="1">
    <citation type="submission" date="2017-03" db="EMBL/GenBank/DDBJ databases">
        <title>Novel pathways for hydrocarbon cycling and metabolic interdependencies in hydrothermal sediment communities.</title>
        <authorList>
            <person name="Dombrowski N."/>
            <person name="Seitz K."/>
            <person name="Teske A."/>
            <person name="Baker B."/>
        </authorList>
    </citation>
    <scope>NUCLEOTIDE SEQUENCE [LARGE SCALE GENOMIC DNA]</scope>
</reference>
<evidence type="ECO:0008006" key="4">
    <source>
        <dbReference type="Google" id="ProtNLM"/>
    </source>
</evidence>
<proteinExistence type="predicted"/>
<feature type="signal peptide" evidence="1">
    <location>
        <begin position="1"/>
        <end position="20"/>
    </location>
</feature>
<dbReference type="SUPFAM" id="SSF69635">
    <property type="entry name" value="Type III secretory system chaperone-like"/>
    <property type="match status" value="1"/>
</dbReference>
<gene>
    <name evidence="2" type="ORF">B6D57_03975</name>
</gene>
<feature type="chain" id="PRO_5010888214" description="YbjN domain-containing protein" evidence="1">
    <location>
        <begin position="21"/>
        <end position="171"/>
    </location>
</feature>
<dbReference type="AlphaFoldDB" id="A0A1W9S0P9"/>
<evidence type="ECO:0000256" key="1">
    <source>
        <dbReference type="SAM" id="SignalP"/>
    </source>
</evidence>
<name>A0A1W9S0P9_9BACT</name>
<evidence type="ECO:0000313" key="3">
    <source>
        <dbReference type="Proteomes" id="UP000192611"/>
    </source>
</evidence>
<comment type="caution">
    <text evidence="2">The sequence shown here is derived from an EMBL/GenBank/DDBJ whole genome shotgun (WGS) entry which is preliminary data.</text>
</comment>
<protein>
    <recommendedName>
        <fullName evidence="4">YbjN domain-containing protein</fullName>
    </recommendedName>
</protein>
<dbReference type="Proteomes" id="UP000192611">
    <property type="component" value="Unassembled WGS sequence"/>
</dbReference>
<dbReference type="Gene3D" id="3.30.1460.10">
    <property type="match status" value="1"/>
</dbReference>